<dbReference type="Proteomes" id="UP000494178">
    <property type="component" value="Unassembled WGS sequence"/>
</dbReference>
<protein>
    <submittedName>
        <fullName evidence="1">Uncharacterized protein</fullName>
    </submittedName>
</protein>
<name>A0A6F9XTL8_9LACO</name>
<sequence length="119" mass="13619">MSAGFKLSAAVLAASFPWDTPKFVTVVLREVRELRLKIRQIIKTKTTKGTNNLVLILLPNVKRTCTLITTFCIDWFTNKIGLNIFKLRAKSKFLVYTGSNLQQIFESFSKKVVCYLKNE</sequence>
<comment type="caution">
    <text evidence="1">The sequence shown here is derived from an EMBL/GenBank/DDBJ whole genome shotgun (WGS) entry which is preliminary data.</text>
</comment>
<reference evidence="1" key="1">
    <citation type="submission" date="2019-10" db="EMBL/GenBank/DDBJ databases">
        <title>Lactobacillus agilis SY111 Whole Genome Sequencing Project.</title>
        <authorList>
            <person name="Suzuki S."/>
            <person name="Endo A."/>
            <person name="Maeno S."/>
            <person name="Shiwa Y."/>
            <person name="Matsutani M."/>
            <person name="Kajikawa A."/>
        </authorList>
    </citation>
    <scope>NUCLEOTIDE SEQUENCE</scope>
    <source>
        <strain evidence="1">SY111</strain>
    </source>
</reference>
<accession>A0A6F9XTL8</accession>
<dbReference type="EMBL" id="BLAN01000072">
    <property type="protein sequence ID" value="GET08547.1"/>
    <property type="molecule type" value="Genomic_DNA"/>
</dbReference>
<dbReference type="AlphaFoldDB" id="A0A6F9XTL8"/>
<organism evidence="1">
    <name type="scientific">Ligilactobacillus agilis</name>
    <dbReference type="NCBI Taxonomy" id="1601"/>
    <lineage>
        <taxon>Bacteria</taxon>
        <taxon>Bacillati</taxon>
        <taxon>Bacillota</taxon>
        <taxon>Bacilli</taxon>
        <taxon>Lactobacillales</taxon>
        <taxon>Lactobacillaceae</taxon>
        <taxon>Ligilactobacillus</taxon>
    </lineage>
</organism>
<evidence type="ECO:0000313" key="1">
    <source>
        <dbReference type="EMBL" id="GET08547.1"/>
    </source>
</evidence>
<gene>
    <name evidence="1" type="ORF">SY111_11710</name>
</gene>
<proteinExistence type="predicted"/>